<protein>
    <recommendedName>
        <fullName evidence="2">Tc1-like transposase DDE domain-containing protein</fullName>
    </recommendedName>
</protein>
<reference evidence="3 4" key="1">
    <citation type="submission" date="2018-09" db="EMBL/GenBank/DDBJ databases">
        <title>Genomic investigation of the strawberry pathogen Phytophthora fragariae indicates pathogenicity is determined by transcriptional variation in three key races.</title>
        <authorList>
            <person name="Adams T.M."/>
            <person name="Armitage A.D."/>
            <person name="Sobczyk M.K."/>
            <person name="Bates H.J."/>
            <person name="Dunwell J.M."/>
            <person name="Nellist C.F."/>
            <person name="Harrison R.J."/>
        </authorList>
    </citation>
    <scope>NUCLEOTIDE SEQUENCE [LARGE SCALE GENOMIC DNA]</scope>
    <source>
        <strain evidence="3 4">SCRP245</strain>
    </source>
</reference>
<dbReference type="SUPFAM" id="SSF46689">
    <property type="entry name" value="Homeodomain-like"/>
    <property type="match status" value="1"/>
</dbReference>
<dbReference type="GO" id="GO:0003676">
    <property type="term" value="F:nucleic acid binding"/>
    <property type="evidence" value="ECO:0007669"/>
    <property type="project" value="InterPro"/>
</dbReference>
<dbReference type="EMBL" id="QXFW01001346">
    <property type="protein sequence ID" value="KAE8992247.1"/>
    <property type="molecule type" value="Genomic_DNA"/>
</dbReference>
<proteinExistence type="predicted"/>
<feature type="region of interest" description="Disordered" evidence="1">
    <location>
        <begin position="1"/>
        <end position="21"/>
    </location>
</feature>
<comment type="caution">
    <text evidence="3">The sequence shown here is derived from an EMBL/GenBank/DDBJ whole genome shotgun (WGS) entry which is preliminary data.</text>
</comment>
<gene>
    <name evidence="3" type="ORF">PF011_g17617</name>
</gene>
<evidence type="ECO:0000259" key="2">
    <source>
        <dbReference type="Pfam" id="PF13358"/>
    </source>
</evidence>
<dbReference type="Gene3D" id="3.30.420.10">
    <property type="entry name" value="Ribonuclease H-like superfamily/Ribonuclease H"/>
    <property type="match status" value="1"/>
</dbReference>
<dbReference type="AlphaFoldDB" id="A0A6A3JF01"/>
<accession>A0A6A3JF01</accession>
<sequence>MASPSSPSTPQTPPPISREAKQFERASAKKRVLDAYLAGHDWLAVAASNAVSVSTARRITAKGSIEQQPRGGVRSVCIKMTVEVMSKLEEYLDEQADMTMAVMRERLISDVSADVSISSIHRALHGMLYTVKGLRIEKATMNNDVNKTKRKEFAIALNKHVWALAGERAVITLPPSKGKNLHVQCGVSPGNGLVLLRTHEKSILMEENARFVANLFVAALNSDEYKGCCVGKKIVVVTDNAPTHSQAETLAREQLVADGIVNSNKLVIVRLAPYSPMCNAIEGCFNALKASTKQHLAVKRRELVLRGEYDSLAAHRMALMKEAVEVSKVILTQRLVWRMERHCFKSIFLAERGEDMELSK</sequence>
<evidence type="ECO:0000313" key="3">
    <source>
        <dbReference type="EMBL" id="KAE8992247.1"/>
    </source>
</evidence>
<dbReference type="InterPro" id="IPR009057">
    <property type="entry name" value="Homeodomain-like_sf"/>
</dbReference>
<evidence type="ECO:0000256" key="1">
    <source>
        <dbReference type="SAM" id="MobiDB-lite"/>
    </source>
</evidence>
<dbReference type="InterPro" id="IPR036397">
    <property type="entry name" value="RNaseH_sf"/>
</dbReference>
<organism evidence="3 4">
    <name type="scientific">Phytophthora fragariae</name>
    <dbReference type="NCBI Taxonomy" id="53985"/>
    <lineage>
        <taxon>Eukaryota</taxon>
        <taxon>Sar</taxon>
        <taxon>Stramenopiles</taxon>
        <taxon>Oomycota</taxon>
        <taxon>Peronosporomycetes</taxon>
        <taxon>Peronosporales</taxon>
        <taxon>Peronosporaceae</taxon>
        <taxon>Phytophthora</taxon>
    </lineage>
</organism>
<name>A0A6A3JF01_9STRA</name>
<dbReference type="Pfam" id="PF13358">
    <property type="entry name" value="DDE_3"/>
    <property type="match status" value="1"/>
</dbReference>
<evidence type="ECO:0000313" key="4">
    <source>
        <dbReference type="Proteomes" id="UP000460718"/>
    </source>
</evidence>
<feature type="domain" description="Tc1-like transposase DDE" evidence="2">
    <location>
        <begin position="158"/>
        <end position="300"/>
    </location>
</feature>
<dbReference type="Proteomes" id="UP000460718">
    <property type="component" value="Unassembled WGS sequence"/>
</dbReference>
<dbReference type="InterPro" id="IPR038717">
    <property type="entry name" value="Tc1-like_DDE_dom"/>
</dbReference>